<evidence type="ECO:0000313" key="3">
    <source>
        <dbReference type="Proteomes" id="UP000425960"/>
    </source>
</evidence>
<protein>
    <submittedName>
        <fullName evidence="2">Dihydroxynaphthoic acid synthetase</fullName>
    </submittedName>
</protein>
<dbReference type="PANTHER" id="PTHR43113">
    <property type="entry name" value="NUCLEOSIDE-DIPHOSPHATE-SUGAR EPIMERASE"/>
    <property type="match status" value="1"/>
</dbReference>
<dbReference type="CDD" id="cd06558">
    <property type="entry name" value="crotonase-like"/>
    <property type="match status" value="1"/>
</dbReference>
<dbReference type="GO" id="GO:0008935">
    <property type="term" value="F:1,4-dihydroxy-2-naphthoyl-CoA synthase activity"/>
    <property type="evidence" value="ECO:0007669"/>
    <property type="project" value="TreeGrafter"/>
</dbReference>
<comment type="similarity">
    <text evidence="1">Belongs to the enoyl-CoA hydratase/isomerase family.</text>
</comment>
<dbReference type="EMBL" id="AP021876">
    <property type="protein sequence ID" value="BBO80980.1"/>
    <property type="molecule type" value="Genomic_DNA"/>
</dbReference>
<dbReference type="RefSeq" id="WP_155321790.1">
    <property type="nucleotide sequence ID" value="NZ_AP021876.1"/>
</dbReference>
<dbReference type="PROSITE" id="PS00166">
    <property type="entry name" value="ENOYL_COA_HYDRATASE"/>
    <property type="match status" value="1"/>
</dbReference>
<reference evidence="2 3" key="1">
    <citation type="submission" date="2019-11" db="EMBL/GenBank/DDBJ databases">
        <title>Comparative genomics of hydrocarbon-degrading Desulfosarcina strains.</title>
        <authorList>
            <person name="Watanabe M."/>
            <person name="Kojima H."/>
            <person name="Fukui M."/>
        </authorList>
    </citation>
    <scope>NUCLEOTIDE SEQUENCE [LARGE SCALE GENOMIC DNA]</scope>
    <source>
        <strain evidence="2 3">28bB2T</strain>
    </source>
</reference>
<dbReference type="GO" id="GO:0009234">
    <property type="term" value="P:menaquinone biosynthetic process"/>
    <property type="evidence" value="ECO:0007669"/>
    <property type="project" value="TreeGrafter"/>
</dbReference>
<evidence type="ECO:0000256" key="1">
    <source>
        <dbReference type="RuleBase" id="RU003707"/>
    </source>
</evidence>
<dbReference type="Proteomes" id="UP000425960">
    <property type="component" value="Chromosome"/>
</dbReference>
<proteinExistence type="inferred from homology"/>
<dbReference type="Pfam" id="PF00378">
    <property type="entry name" value="ECH_1"/>
    <property type="match status" value="1"/>
</dbReference>
<dbReference type="KEGG" id="dov:DSCO28_15460"/>
<dbReference type="SUPFAM" id="SSF52096">
    <property type="entry name" value="ClpP/crotonase"/>
    <property type="match status" value="1"/>
</dbReference>
<dbReference type="GO" id="GO:0005829">
    <property type="term" value="C:cytosol"/>
    <property type="evidence" value="ECO:0007669"/>
    <property type="project" value="TreeGrafter"/>
</dbReference>
<dbReference type="Gene3D" id="3.90.226.10">
    <property type="entry name" value="2-enoyl-CoA Hydratase, Chain A, domain 1"/>
    <property type="match status" value="1"/>
</dbReference>
<dbReference type="InterPro" id="IPR018376">
    <property type="entry name" value="Enoyl-CoA_hyd/isom_CS"/>
</dbReference>
<sequence length="317" mass="35774">MREPLVQGKPAEEFGFEDIIYTKKDYVATITWNRPQFYNSYSTLALTEIKKALEDAACDDSVAVLVLTGAGNKAFCTGGDVQEYQKNYTSTPRDFVKWARLWFDAYSALIHLGKPSIARINGMAVGGGNEWNVACDLAIAADHATFRQVGTRVGSVAATACTIMPMVVGDRRAREVLLLCESYTAEQALEWGWINQVVPYAELDEAVAGMCEKLKNKFTDCTRATLLNLNLWKDMAMQNMWHAFDWLSVHFNSMESHEGMYSFVEKRQPDYMGLRDRAASGKSVEFMWGPNQKTCQRCNTRFLPDYSEFCLNCGEKI</sequence>
<organism evidence="2 3">
    <name type="scientific">Desulfosarcina ovata subsp. sediminis</name>
    <dbReference type="NCBI Taxonomy" id="885957"/>
    <lineage>
        <taxon>Bacteria</taxon>
        <taxon>Pseudomonadati</taxon>
        <taxon>Thermodesulfobacteriota</taxon>
        <taxon>Desulfobacteria</taxon>
        <taxon>Desulfobacterales</taxon>
        <taxon>Desulfosarcinaceae</taxon>
        <taxon>Desulfosarcina</taxon>
    </lineage>
</organism>
<dbReference type="AlphaFoldDB" id="A0A5K7ZPN6"/>
<accession>A0A5K7ZPN6</accession>
<dbReference type="InterPro" id="IPR001753">
    <property type="entry name" value="Enoyl-CoA_hydra/iso"/>
</dbReference>
<evidence type="ECO:0000313" key="2">
    <source>
        <dbReference type="EMBL" id="BBO80980.1"/>
    </source>
</evidence>
<dbReference type="InterPro" id="IPR029045">
    <property type="entry name" value="ClpP/crotonase-like_dom_sf"/>
</dbReference>
<name>A0A5K7ZPN6_9BACT</name>
<gene>
    <name evidence="2" type="ORF">DSCO28_15460</name>
</gene>
<dbReference type="PANTHER" id="PTHR43113:SF1">
    <property type="entry name" value="1,4-DIHYDROXY-2-NAPHTHOYL-COA SYNTHASE, PEROXISOMAL"/>
    <property type="match status" value="1"/>
</dbReference>